<proteinExistence type="predicted"/>
<keyword evidence="2" id="KW-1185">Reference proteome</keyword>
<gene>
    <name evidence="1" type="ORF">ElyMa_005127600</name>
</gene>
<name>A0AAV4JLJ7_9GAST</name>
<dbReference type="EMBL" id="BMAT01010253">
    <property type="protein sequence ID" value="GFS23206.1"/>
    <property type="molecule type" value="Genomic_DNA"/>
</dbReference>
<dbReference type="Proteomes" id="UP000762676">
    <property type="component" value="Unassembled WGS sequence"/>
</dbReference>
<reference evidence="1 2" key="1">
    <citation type="journal article" date="2021" name="Elife">
        <title>Chloroplast acquisition without the gene transfer in kleptoplastic sea slugs, Plakobranchus ocellatus.</title>
        <authorList>
            <person name="Maeda T."/>
            <person name="Takahashi S."/>
            <person name="Yoshida T."/>
            <person name="Shimamura S."/>
            <person name="Takaki Y."/>
            <person name="Nagai Y."/>
            <person name="Toyoda A."/>
            <person name="Suzuki Y."/>
            <person name="Arimoto A."/>
            <person name="Ishii H."/>
            <person name="Satoh N."/>
            <person name="Nishiyama T."/>
            <person name="Hasebe M."/>
            <person name="Maruyama T."/>
            <person name="Minagawa J."/>
            <person name="Obokata J."/>
            <person name="Shigenobu S."/>
        </authorList>
    </citation>
    <scope>NUCLEOTIDE SEQUENCE [LARGE SCALE GENOMIC DNA]</scope>
</reference>
<evidence type="ECO:0000313" key="2">
    <source>
        <dbReference type="Proteomes" id="UP000762676"/>
    </source>
</evidence>
<organism evidence="1 2">
    <name type="scientific">Elysia marginata</name>
    <dbReference type="NCBI Taxonomy" id="1093978"/>
    <lineage>
        <taxon>Eukaryota</taxon>
        <taxon>Metazoa</taxon>
        <taxon>Spiralia</taxon>
        <taxon>Lophotrochozoa</taxon>
        <taxon>Mollusca</taxon>
        <taxon>Gastropoda</taxon>
        <taxon>Heterobranchia</taxon>
        <taxon>Euthyneura</taxon>
        <taxon>Panpulmonata</taxon>
        <taxon>Sacoglossa</taxon>
        <taxon>Placobranchoidea</taxon>
        <taxon>Plakobranchidae</taxon>
        <taxon>Elysia</taxon>
    </lineage>
</organism>
<sequence>MGIFSAPVLSTRTLQYGIRGGRGFEAYMKFGKACGIDGINTEQLKALGDFGIEVLTNLCNCMNSTAYIPEDLKTSVFILLPKKPKATDCSDYRTISLMCHILRLLLSIIVQEAQER</sequence>
<accession>A0AAV4JLJ7</accession>
<dbReference type="PANTHER" id="PTHR19446">
    <property type="entry name" value="REVERSE TRANSCRIPTASES"/>
    <property type="match status" value="1"/>
</dbReference>
<dbReference type="AlphaFoldDB" id="A0AAV4JLJ7"/>
<evidence type="ECO:0000313" key="1">
    <source>
        <dbReference type="EMBL" id="GFS23206.1"/>
    </source>
</evidence>
<protein>
    <submittedName>
        <fullName evidence="1">Uncharacterized protein</fullName>
    </submittedName>
</protein>
<comment type="caution">
    <text evidence="1">The sequence shown here is derived from an EMBL/GenBank/DDBJ whole genome shotgun (WGS) entry which is preliminary data.</text>
</comment>